<dbReference type="AlphaFoldDB" id="A0A0G0JL04"/>
<dbReference type="Pfam" id="PF08843">
    <property type="entry name" value="AbiEii"/>
    <property type="match status" value="1"/>
</dbReference>
<proteinExistence type="predicted"/>
<dbReference type="PATRIC" id="fig|1618481.3.peg.693"/>
<evidence type="ECO:0000313" key="1">
    <source>
        <dbReference type="EMBL" id="KKQ37424.1"/>
    </source>
</evidence>
<evidence type="ECO:0008006" key="3">
    <source>
        <dbReference type="Google" id="ProtNLM"/>
    </source>
</evidence>
<name>A0A0G0JL04_9BACT</name>
<reference evidence="1 2" key="1">
    <citation type="journal article" date="2015" name="Nature">
        <title>rRNA introns, odd ribosomes, and small enigmatic genomes across a large radiation of phyla.</title>
        <authorList>
            <person name="Brown C.T."/>
            <person name="Hug L.A."/>
            <person name="Thomas B.C."/>
            <person name="Sharon I."/>
            <person name="Castelle C.J."/>
            <person name="Singh A."/>
            <person name="Wilkins M.J."/>
            <person name="Williams K.H."/>
            <person name="Banfield J.F."/>
        </authorList>
    </citation>
    <scope>NUCLEOTIDE SEQUENCE [LARGE SCALE GENOMIC DNA]</scope>
</reference>
<dbReference type="STRING" id="1618481.US54_C0035G0006"/>
<protein>
    <recommendedName>
        <fullName evidence="3">Nucleotidyl transferase AbiEii/AbiGii toxin family protein</fullName>
    </recommendedName>
</protein>
<dbReference type="EMBL" id="LBTJ01000035">
    <property type="protein sequence ID" value="KKQ37424.1"/>
    <property type="molecule type" value="Genomic_DNA"/>
</dbReference>
<gene>
    <name evidence="1" type="ORF">US54_C0035G0006</name>
</gene>
<sequence length="190" mass="22261">MSKIHHDIFNPERKKVFDKLSVFKKTGYLAGGTALALQIGHRRSYDFDVFTPQPLRKTIVKKLRDIFGDDIIIRIDNSDFLLVDTPEHVELNFVYYWFPLLTKTVPTSSLTLASVEDIAADKAHTIGRRAEWRDYVDLFYILKHNILTFDTVIGNAQKKYGPEFNIRLFLEQLTYWDDIENFSITFLQHE</sequence>
<accession>A0A0G0JL04</accession>
<dbReference type="Proteomes" id="UP000034471">
    <property type="component" value="Unassembled WGS sequence"/>
</dbReference>
<organism evidence="1 2">
    <name type="scientific">Candidatus Roizmanbacteria bacterium GW2011_GWA2_37_7</name>
    <dbReference type="NCBI Taxonomy" id="1618481"/>
    <lineage>
        <taxon>Bacteria</taxon>
        <taxon>Candidatus Roizmaniibacteriota</taxon>
    </lineage>
</organism>
<evidence type="ECO:0000313" key="2">
    <source>
        <dbReference type="Proteomes" id="UP000034471"/>
    </source>
</evidence>
<dbReference type="InterPro" id="IPR014942">
    <property type="entry name" value="AbiEii"/>
</dbReference>
<comment type="caution">
    <text evidence="1">The sequence shown here is derived from an EMBL/GenBank/DDBJ whole genome shotgun (WGS) entry which is preliminary data.</text>
</comment>